<dbReference type="GO" id="GO:0000166">
    <property type="term" value="F:nucleotide binding"/>
    <property type="evidence" value="ECO:0007669"/>
    <property type="project" value="UniProtKB-KW"/>
</dbReference>
<proteinExistence type="predicted"/>
<dbReference type="OrthoDB" id="7310065at2"/>
<dbReference type="PIRSF" id="PIRSF011396">
    <property type="entry name" value="Trp_halogenase"/>
    <property type="match status" value="1"/>
</dbReference>
<keyword evidence="2" id="KW-0285">Flavoprotein</keyword>
<keyword evidence="4" id="KW-1185">Reference proteome</keyword>
<accession>A0A317FFI6</accession>
<feature type="binding site" evidence="2">
    <location>
        <begin position="8"/>
        <end position="11"/>
    </location>
    <ligand>
        <name>FAD</name>
        <dbReference type="ChEBI" id="CHEBI:57692"/>
    </ligand>
</feature>
<dbReference type="AlphaFoldDB" id="A0A317FFI6"/>
<feature type="active site" evidence="1">
    <location>
        <position position="73"/>
    </location>
</feature>
<sequence length="506" mass="56385">MRVVIAGGGSAGWMAAAALSQYFGTRLSVSLVESEEIGIVGVGEATIPQIRLFNAGLGLDERAFLRETMGTFKLGIEFVGWRRDGMRYFHGFGEVGRAIGLVPFHHYWLRYRREGGTLPLDRFSPNTMAARENRFGVPAGGFAARLPASAYHFDATRYAAFLRRYAEARGVIRREGKIVNVRLDSESGFVRGLDLADGGQLEGDLFIDCSGFRGLIIEQALASGFEDWSHWLPCDRALAVPSTGDGKLEPYTRSTAREAGWQWHIPLRHRTGNGHVYSSSFTSDDEAHRVLLANLPGDRLADPRPLSFLTGKRREIWKKNCIALGLASGFLEPLESTSIHLIQAGIARLLSLFPDPQCDPVLVREFNRQLDWEFTAVRDFLILHYHVTERDGSEFWRYCRAMAIPDSLQEKLEMFRTSGRIVRQNMELFDVPSWLQVMWGQGLRPAGHHPMVDAASAADLAGYIAMNERETSEQVAALSDHASYLVRLVGDEGSVPSEQPTARAAR</sequence>
<keyword evidence="2" id="KW-0547">Nucleotide-binding</keyword>
<dbReference type="SUPFAM" id="SSF51905">
    <property type="entry name" value="FAD/NAD(P)-binding domain"/>
    <property type="match status" value="1"/>
</dbReference>
<dbReference type="PANTHER" id="PTHR43747">
    <property type="entry name" value="FAD-BINDING PROTEIN"/>
    <property type="match status" value="1"/>
</dbReference>
<organism evidence="3 4">
    <name type="scientific">Falsiroseomonas bella</name>
    <dbReference type="NCBI Taxonomy" id="2184016"/>
    <lineage>
        <taxon>Bacteria</taxon>
        <taxon>Pseudomonadati</taxon>
        <taxon>Pseudomonadota</taxon>
        <taxon>Alphaproteobacteria</taxon>
        <taxon>Acetobacterales</taxon>
        <taxon>Roseomonadaceae</taxon>
        <taxon>Falsiroseomonas</taxon>
    </lineage>
</organism>
<dbReference type="Gene3D" id="3.50.50.60">
    <property type="entry name" value="FAD/NAD(P)-binding domain"/>
    <property type="match status" value="1"/>
</dbReference>
<dbReference type="InterPro" id="IPR036188">
    <property type="entry name" value="FAD/NAD-bd_sf"/>
</dbReference>
<dbReference type="InterPro" id="IPR006905">
    <property type="entry name" value="Flavin_halogenase"/>
</dbReference>
<feature type="binding site" evidence="2">
    <location>
        <position position="335"/>
    </location>
    <ligand>
        <name>L-tryptophan</name>
        <dbReference type="ChEBI" id="CHEBI:57912"/>
    </ligand>
</feature>
<name>A0A317FFI6_9PROT</name>
<keyword evidence="2" id="KW-0274">FAD</keyword>
<protein>
    <submittedName>
        <fullName evidence="3">Tryptophan halogenase</fullName>
    </submittedName>
</protein>
<reference evidence="4" key="1">
    <citation type="submission" date="2018-05" db="EMBL/GenBank/DDBJ databases">
        <authorList>
            <person name="Du Z."/>
            <person name="Wang X."/>
        </authorList>
    </citation>
    <scope>NUCLEOTIDE SEQUENCE [LARGE SCALE GENOMIC DNA]</scope>
    <source>
        <strain evidence="4">CQN31</strain>
    </source>
</reference>
<feature type="binding site" evidence="2">
    <location>
        <position position="73"/>
    </location>
    <ligand>
        <name>7-chloro-L-tryptophan</name>
        <dbReference type="ChEBI" id="CHEBI:58713"/>
    </ligand>
</feature>
<dbReference type="PANTHER" id="PTHR43747:SF4">
    <property type="entry name" value="FLAVIN-DEPENDENT TRYPTOPHAN HALOGENASE"/>
    <property type="match status" value="1"/>
</dbReference>
<evidence type="ECO:0000313" key="4">
    <source>
        <dbReference type="Proteomes" id="UP000245765"/>
    </source>
</evidence>
<dbReference type="InterPro" id="IPR050816">
    <property type="entry name" value="Flavin-dep_Halogenase_NPB"/>
</dbReference>
<dbReference type="GO" id="GO:0004497">
    <property type="term" value="F:monooxygenase activity"/>
    <property type="evidence" value="ECO:0007669"/>
    <property type="project" value="InterPro"/>
</dbReference>
<feature type="binding site" evidence="2">
    <location>
        <position position="326"/>
    </location>
    <ligand>
        <name>FAD</name>
        <dbReference type="ChEBI" id="CHEBI:57692"/>
    </ligand>
</feature>
<dbReference type="Proteomes" id="UP000245765">
    <property type="component" value="Unassembled WGS sequence"/>
</dbReference>
<evidence type="ECO:0000313" key="3">
    <source>
        <dbReference type="EMBL" id="PWS36807.1"/>
    </source>
</evidence>
<feature type="binding site" evidence="2">
    <location>
        <position position="339"/>
    </location>
    <ligand>
        <name>FAD</name>
        <dbReference type="ChEBI" id="CHEBI:57692"/>
    </ligand>
</feature>
<comment type="caution">
    <text evidence="3">The sequence shown here is derived from an EMBL/GenBank/DDBJ whole genome shotgun (WGS) entry which is preliminary data.</text>
</comment>
<evidence type="ECO:0000256" key="1">
    <source>
        <dbReference type="PIRSR" id="PIRSR011396-1"/>
    </source>
</evidence>
<dbReference type="EMBL" id="QGNA01000003">
    <property type="protein sequence ID" value="PWS36807.1"/>
    <property type="molecule type" value="Genomic_DNA"/>
</dbReference>
<dbReference type="Pfam" id="PF04820">
    <property type="entry name" value="Trp_halogenase"/>
    <property type="match status" value="1"/>
</dbReference>
<evidence type="ECO:0000256" key="2">
    <source>
        <dbReference type="PIRSR" id="PIRSR011396-2"/>
    </source>
</evidence>
<dbReference type="InterPro" id="IPR033856">
    <property type="entry name" value="Trp_halogen"/>
</dbReference>
<gene>
    <name evidence="3" type="ORF">DFH01_12860</name>
</gene>